<dbReference type="Gene3D" id="3.40.50.450">
    <property type="match status" value="1"/>
</dbReference>
<organism evidence="1 2">
    <name type="scientific">Merdimmobilis hominis</name>
    <dbReference type="NCBI Taxonomy" id="2897707"/>
    <lineage>
        <taxon>Bacteria</taxon>
        <taxon>Bacillati</taxon>
        <taxon>Bacillota</taxon>
        <taxon>Clostridia</taxon>
        <taxon>Eubacteriales</taxon>
        <taxon>Oscillospiraceae</taxon>
        <taxon>Merdimmobilis</taxon>
    </lineage>
</organism>
<dbReference type="EMBL" id="JACJKY010000015">
    <property type="protein sequence ID" value="MBM6921388.1"/>
    <property type="molecule type" value="Genomic_DNA"/>
</dbReference>
<dbReference type="RefSeq" id="WP_204447291.1">
    <property type="nucleotide sequence ID" value="NZ_JACJKY010000015.1"/>
</dbReference>
<name>A0A939BFA6_9FIRM</name>
<dbReference type="PANTHER" id="PTHR38440">
    <property type="entry name" value="UPF0398 PROTEIN YPSA"/>
    <property type="match status" value="1"/>
</dbReference>
<evidence type="ECO:0000313" key="1">
    <source>
        <dbReference type="EMBL" id="MBM6921388.1"/>
    </source>
</evidence>
<keyword evidence="2" id="KW-1185">Reference proteome</keyword>
<accession>A0A939BFA6</accession>
<reference evidence="1" key="1">
    <citation type="submission" date="2020-08" db="EMBL/GenBank/DDBJ databases">
        <authorList>
            <person name="Cejkova D."/>
            <person name="Kubasova T."/>
            <person name="Jahodarova E."/>
            <person name="Rychlik I."/>
        </authorList>
    </citation>
    <scope>NUCLEOTIDE SEQUENCE</scope>
    <source>
        <strain evidence="1">An559</strain>
    </source>
</reference>
<comment type="caution">
    <text evidence="1">The sequence shown here is derived from an EMBL/GenBank/DDBJ whole genome shotgun (WGS) entry which is preliminary data.</text>
</comment>
<dbReference type="SUPFAM" id="SSF102405">
    <property type="entry name" value="MCP/YpsA-like"/>
    <property type="match status" value="1"/>
</dbReference>
<dbReference type="PANTHER" id="PTHR38440:SF1">
    <property type="entry name" value="UPF0398 PROTEIN SPR0331"/>
    <property type="match status" value="1"/>
</dbReference>
<dbReference type="Proteomes" id="UP000774750">
    <property type="component" value="Unassembled WGS sequence"/>
</dbReference>
<dbReference type="AlphaFoldDB" id="A0A939BFA6"/>
<gene>
    <name evidence="1" type="ORF">H6A12_09495</name>
</gene>
<protein>
    <submittedName>
        <fullName evidence="1">DUF1273 family protein</fullName>
    </submittedName>
</protein>
<evidence type="ECO:0000313" key="2">
    <source>
        <dbReference type="Proteomes" id="UP000774750"/>
    </source>
</evidence>
<dbReference type="Pfam" id="PF06908">
    <property type="entry name" value="YpsA"/>
    <property type="match status" value="1"/>
</dbReference>
<dbReference type="InterPro" id="IPR010697">
    <property type="entry name" value="YspA"/>
</dbReference>
<sequence length="171" mass="19770">MDVCGFTGYRFSKLPYKREETHPDCIALKHALREEIDRMLLQGTRHFICGGAQGVDTFAAEIILSFLAAYPDIYLEIAVPYVEQAQNWRQEDQLRYHRILEAAQRITYVQIAKTSRAMYHRNQYIVDHADRMIAVYDGKPGGTKNTILYAKKMNKSLTVFSPTGVRQTQYE</sequence>
<reference evidence="1" key="2">
    <citation type="journal article" date="2021" name="Sci. Rep.">
        <title>The distribution of antibiotic resistance genes in chicken gut microbiota commensals.</title>
        <authorList>
            <person name="Juricova H."/>
            <person name="Matiasovicova J."/>
            <person name="Kubasova T."/>
            <person name="Cejkova D."/>
            <person name="Rychlik I."/>
        </authorList>
    </citation>
    <scope>NUCLEOTIDE SEQUENCE</scope>
    <source>
        <strain evidence="1">An559</strain>
    </source>
</reference>
<proteinExistence type="predicted"/>